<dbReference type="HOGENOM" id="CLU_097806_4_1_7"/>
<evidence type="ECO:0000313" key="5">
    <source>
        <dbReference type="EMBL" id="CBW26023.1"/>
    </source>
</evidence>
<dbReference type="SUPFAM" id="SSF46785">
    <property type="entry name" value="Winged helix' DNA-binding domain"/>
    <property type="match status" value="1"/>
</dbReference>
<sequence length="115" mass="13124">MELSQPACYSGSMRLMKLPNIEDIDITDVMYALSDPARVEIIRLMASTNEAMTCGDLQLDRPKSSMSHHFKILRSSGIVQTQIEGKEHYNTLRTEELENRFPGVFKSIIKYLLSQ</sequence>
<dbReference type="Pfam" id="PF12840">
    <property type="entry name" value="HTH_20"/>
    <property type="match status" value="1"/>
</dbReference>
<proteinExistence type="predicted"/>
<dbReference type="Proteomes" id="UP000008963">
    <property type="component" value="Chromosome"/>
</dbReference>
<keyword evidence="1" id="KW-0805">Transcription regulation</keyword>
<dbReference type="InterPro" id="IPR011991">
    <property type="entry name" value="ArsR-like_HTH"/>
</dbReference>
<dbReference type="SMART" id="SM00418">
    <property type="entry name" value="HTH_ARSR"/>
    <property type="match status" value="1"/>
</dbReference>
<evidence type="ECO:0000256" key="1">
    <source>
        <dbReference type="ARBA" id="ARBA00023015"/>
    </source>
</evidence>
<dbReference type="KEGG" id="bmx:BMS_1145"/>
<dbReference type="PROSITE" id="PS50987">
    <property type="entry name" value="HTH_ARSR_2"/>
    <property type="match status" value="1"/>
</dbReference>
<dbReference type="PANTHER" id="PTHR33154:SF12">
    <property type="entry name" value="TRANSCRIPTIONAL REGULATORY PROTEIN"/>
    <property type="match status" value="1"/>
</dbReference>
<dbReference type="GO" id="GO:0003677">
    <property type="term" value="F:DNA binding"/>
    <property type="evidence" value="ECO:0007669"/>
    <property type="project" value="UniProtKB-KW"/>
</dbReference>
<dbReference type="PATRIC" id="fig|862908.3.peg.1090"/>
<dbReference type="CDD" id="cd00090">
    <property type="entry name" value="HTH_ARSR"/>
    <property type="match status" value="1"/>
</dbReference>
<dbReference type="InterPro" id="IPR036390">
    <property type="entry name" value="WH_DNA-bd_sf"/>
</dbReference>
<evidence type="ECO:0000256" key="3">
    <source>
        <dbReference type="ARBA" id="ARBA00023163"/>
    </source>
</evidence>
<dbReference type="GO" id="GO:0003700">
    <property type="term" value="F:DNA-binding transcription factor activity"/>
    <property type="evidence" value="ECO:0007669"/>
    <property type="project" value="InterPro"/>
</dbReference>
<evidence type="ECO:0000313" key="6">
    <source>
        <dbReference type="Proteomes" id="UP000008963"/>
    </source>
</evidence>
<keyword evidence="2" id="KW-0238">DNA-binding</keyword>
<dbReference type="InterPro" id="IPR001845">
    <property type="entry name" value="HTH_ArsR_DNA-bd_dom"/>
</dbReference>
<dbReference type="InterPro" id="IPR036388">
    <property type="entry name" value="WH-like_DNA-bd_sf"/>
</dbReference>
<dbReference type="EMBL" id="FQ312005">
    <property type="protein sequence ID" value="CBW26023.1"/>
    <property type="molecule type" value="Genomic_DNA"/>
</dbReference>
<name>E1WYH5_HALMS</name>
<dbReference type="InterPro" id="IPR051081">
    <property type="entry name" value="HTH_MetalResp_TranReg"/>
</dbReference>
<dbReference type="PRINTS" id="PR00778">
    <property type="entry name" value="HTHARSR"/>
</dbReference>
<keyword evidence="6" id="KW-1185">Reference proteome</keyword>
<dbReference type="PANTHER" id="PTHR33154">
    <property type="entry name" value="TRANSCRIPTIONAL REGULATOR, ARSR FAMILY"/>
    <property type="match status" value="1"/>
</dbReference>
<accession>E1WYH5</accession>
<organism evidence="5 6">
    <name type="scientific">Halobacteriovorax marinus (strain ATCC BAA-682 / DSM 15412 / SJ)</name>
    <name type="common">Bacteriovorax marinus</name>
    <dbReference type="NCBI Taxonomy" id="862908"/>
    <lineage>
        <taxon>Bacteria</taxon>
        <taxon>Pseudomonadati</taxon>
        <taxon>Bdellovibrionota</taxon>
        <taxon>Bacteriovoracia</taxon>
        <taxon>Bacteriovoracales</taxon>
        <taxon>Halobacteriovoraceae</taxon>
        <taxon>Halobacteriovorax</taxon>
    </lineage>
</organism>
<protein>
    <submittedName>
        <fullName evidence="5">ArsR-family regulatory protein</fullName>
    </submittedName>
</protein>
<reference evidence="6" key="1">
    <citation type="journal article" date="2013" name="ISME J.">
        <title>A small predatory core genome in the divergent marine Bacteriovorax marinus SJ and the terrestrial Bdellovibrio bacteriovorus.</title>
        <authorList>
            <person name="Crossman L.C."/>
            <person name="Chen H."/>
            <person name="Cerdeno-Tarraga A.M."/>
            <person name="Brooks K."/>
            <person name="Quail M.A."/>
            <person name="Pineiro S.A."/>
            <person name="Hobley L."/>
            <person name="Sockett R.E."/>
            <person name="Bentley S.D."/>
            <person name="Parkhill J."/>
            <person name="Williams H.N."/>
            <person name="Stine O.C."/>
        </authorList>
    </citation>
    <scope>NUCLEOTIDE SEQUENCE [LARGE SCALE GENOMIC DNA]</scope>
    <source>
        <strain evidence="6">ATCC BAA-682 / DSM 15412 / SJ</strain>
    </source>
</reference>
<dbReference type="AlphaFoldDB" id="E1WYH5"/>
<feature type="domain" description="HTH arsR-type" evidence="4">
    <location>
        <begin position="18"/>
        <end position="112"/>
    </location>
</feature>
<evidence type="ECO:0000256" key="2">
    <source>
        <dbReference type="ARBA" id="ARBA00023125"/>
    </source>
</evidence>
<gene>
    <name evidence="5" type="ordered locus">BMS_1145</name>
</gene>
<dbReference type="STRING" id="862908.BMS_1145"/>
<dbReference type="Gene3D" id="1.10.10.10">
    <property type="entry name" value="Winged helix-like DNA-binding domain superfamily/Winged helix DNA-binding domain"/>
    <property type="match status" value="1"/>
</dbReference>
<keyword evidence="3" id="KW-0804">Transcription</keyword>
<evidence type="ECO:0000259" key="4">
    <source>
        <dbReference type="PROSITE" id="PS50987"/>
    </source>
</evidence>
<dbReference type="eggNOG" id="COG0640">
    <property type="taxonomic scope" value="Bacteria"/>
</dbReference>